<evidence type="ECO:0000256" key="4">
    <source>
        <dbReference type="ARBA" id="ARBA00023125"/>
    </source>
</evidence>
<keyword evidence="6 7" id="KW-0539">Nucleus</keyword>
<keyword evidence="4 7" id="KW-0238">DNA-binding</keyword>
<feature type="compositionally biased region" description="Basic and acidic residues" evidence="8">
    <location>
        <begin position="125"/>
        <end position="134"/>
    </location>
</feature>
<feature type="compositionally biased region" description="Low complexity" evidence="8">
    <location>
        <begin position="1"/>
        <end position="17"/>
    </location>
</feature>
<name>A0A9W9FJT0_9EURO</name>
<dbReference type="GO" id="GO:0006367">
    <property type="term" value="P:transcription initiation at RNA polymerase II promoter"/>
    <property type="evidence" value="ECO:0007669"/>
    <property type="project" value="InterPro"/>
</dbReference>
<dbReference type="InterPro" id="IPR008851">
    <property type="entry name" value="TFIIF-alpha"/>
</dbReference>
<dbReference type="GO" id="GO:0016251">
    <property type="term" value="F:RNA polymerase II general transcription initiation factor activity"/>
    <property type="evidence" value="ECO:0007669"/>
    <property type="project" value="TreeGrafter"/>
</dbReference>
<evidence type="ECO:0000313" key="9">
    <source>
        <dbReference type="EMBL" id="KAJ5101457.1"/>
    </source>
</evidence>
<feature type="compositionally biased region" description="Basic and acidic residues" evidence="8">
    <location>
        <begin position="171"/>
        <end position="187"/>
    </location>
</feature>
<dbReference type="InterPro" id="IPR011039">
    <property type="entry name" value="TFIIF_interaction"/>
</dbReference>
<feature type="region of interest" description="Disordered" evidence="8">
    <location>
        <begin position="125"/>
        <end position="216"/>
    </location>
</feature>
<dbReference type="GeneID" id="81393429"/>
<feature type="compositionally biased region" description="Polar residues" evidence="8">
    <location>
        <begin position="503"/>
        <end position="512"/>
    </location>
</feature>
<evidence type="ECO:0000256" key="1">
    <source>
        <dbReference type="ARBA" id="ARBA00004123"/>
    </source>
</evidence>
<feature type="compositionally biased region" description="Basic and acidic residues" evidence="8">
    <location>
        <begin position="403"/>
        <end position="413"/>
    </location>
</feature>
<evidence type="ECO:0000256" key="7">
    <source>
        <dbReference type="RuleBase" id="RU366044"/>
    </source>
</evidence>
<feature type="region of interest" description="Disordered" evidence="8">
    <location>
        <begin position="368"/>
        <end position="646"/>
    </location>
</feature>
<evidence type="ECO:0000256" key="3">
    <source>
        <dbReference type="ARBA" id="ARBA00023015"/>
    </source>
</evidence>
<dbReference type="GO" id="GO:0005674">
    <property type="term" value="C:transcription factor TFIIF complex"/>
    <property type="evidence" value="ECO:0007669"/>
    <property type="project" value="TreeGrafter"/>
</dbReference>
<dbReference type="SUPFAM" id="SSF50916">
    <property type="entry name" value="Rap30/74 interaction domains"/>
    <property type="match status" value="1"/>
</dbReference>
<dbReference type="AlphaFoldDB" id="A0A9W9FJT0"/>
<feature type="compositionally biased region" description="Basic and acidic residues" evidence="8">
    <location>
        <begin position="375"/>
        <end position="396"/>
    </location>
</feature>
<evidence type="ECO:0000256" key="2">
    <source>
        <dbReference type="ARBA" id="ARBA00005249"/>
    </source>
</evidence>
<feature type="compositionally biased region" description="Polar residues" evidence="8">
    <location>
        <begin position="205"/>
        <end position="214"/>
    </location>
</feature>
<keyword evidence="10" id="KW-1185">Reference proteome</keyword>
<reference evidence="9" key="2">
    <citation type="journal article" date="2023" name="IMA Fungus">
        <title>Comparative genomic study of the Penicillium genus elucidates a diverse pangenome and 15 lateral gene transfer events.</title>
        <authorList>
            <person name="Petersen C."/>
            <person name="Sorensen T."/>
            <person name="Nielsen M.R."/>
            <person name="Sondergaard T.E."/>
            <person name="Sorensen J.L."/>
            <person name="Fitzpatrick D.A."/>
            <person name="Frisvad J.C."/>
            <person name="Nielsen K.L."/>
        </authorList>
    </citation>
    <scope>NUCLEOTIDE SEQUENCE</scope>
    <source>
        <strain evidence="9">IBT 34128</strain>
    </source>
</reference>
<feature type="compositionally biased region" description="Polar residues" evidence="8">
    <location>
        <begin position="591"/>
        <end position="601"/>
    </location>
</feature>
<dbReference type="PANTHER" id="PTHR13011:SF0">
    <property type="entry name" value="GENERAL TRANSCRIPTION FACTOR IIF SUBUNIT 1"/>
    <property type="match status" value="1"/>
</dbReference>
<feature type="compositionally biased region" description="Polar residues" evidence="8">
    <location>
        <begin position="629"/>
        <end position="642"/>
    </location>
</feature>
<evidence type="ECO:0000256" key="6">
    <source>
        <dbReference type="ARBA" id="ARBA00023242"/>
    </source>
</evidence>
<comment type="caution">
    <text evidence="9">The sequence shown here is derived from an EMBL/GenBank/DDBJ whole genome shotgun (WGS) entry which is preliminary data.</text>
</comment>
<dbReference type="Pfam" id="PF05793">
    <property type="entry name" value="TFIIF_alpha"/>
    <property type="match status" value="1"/>
</dbReference>
<comment type="subcellular location">
    <subcellularLocation>
        <location evidence="1 7">Nucleus</location>
    </subcellularLocation>
</comment>
<dbReference type="GO" id="GO:0032968">
    <property type="term" value="P:positive regulation of transcription elongation by RNA polymerase II"/>
    <property type="evidence" value="ECO:0007669"/>
    <property type="project" value="InterPro"/>
</dbReference>
<evidence type="ECO:0000313" key="10">
    <source>
        <dbReference type="Proteomes" id="UP001141434"/>
    </source>
</evidence>
<gene>
    <name evidence="9" type="ORF">NUU61_003679</name>
</gene>
<sequence length="704" mass="78203">MSTPTNPSNTRTPTGSNGAPPMRIRRPKAADPLVRPKRKPLAKPENTPGNNTAFKTLPARPPPSSVQLPPQLDKAPSASAKDGLSVNGFSGPLLSEKYVDYPVVTTKRALREGLKHHIARFASKKSVDPRDESQFTRPVRLHRRDPRSRSHDPNAERTQNMDGQELDEADREALDARKAARERERAENLAQIAPSLGSGPKRSNAPKQKTQQVFKSDMTPEEIARARIKYEEALPWHLEDFDNHNIWAGNYEAALSETHAVFVLENTGKMRMIPAEKWYKFSAKNHFKALTIEEAEKYMAKRVKDPRWFMEKQQEVAQQRELEQFAKQRKVFAGKQGVQAGREGLEAGEMDFEEDRFADDEEHDDLFNEDEDAKDAEKRIKEDQLKANVFDLKEEKDYEEEELREKKEREARRVLGKSVRKALKKRERNFDYSSGSDANPYTEDESSDDSEAERLKEEERKAEEEKNQKEPASSKGTNTPSGRPKHMDALKKASTSRKRLGSPNASDASGTDTSRKKAKNKHQSSQPTPQPTSRPISPSAVSVQTGKKRVRNIPPGGAGSGSDVEAGAGSGGEMSESGKTKKLKLNPPALVSQSGTPQGSRAASPAAGNRSFSGSRASSPEGAMKGQARVSTPGPSGNQTFPTPAEIHASIPLSGILSSDLLKIFRPRIGESKENHRRFIAIVKDVSVYGKEDRMLRPGPWKET</sequence>
<organism evidence="9 10">
    <name type="scientific">Penicillium alfredii</name>
    <dbReference type="NCBI Taxonomy" id="1506179"/>
    <lineage>
        <taxon>Eukaryota</taxon>
        <taxon>Fungi</taxon>
        <taxon>Dikarya</taxon>
        <taxon>Ascomycota</taxon>
        <taxon>Pezizomycotina</taxon>
        <taxon>Eurotiomycetes</taxon>
        <taxon>Eurotiomycetidae</taxon>
        <taxon>Eurotiales</taxon>
        <taxon>Aspergillaceae</taxon>
        <taxon>Penicillium</taxon>
    </lineage>
</organism>
<accession>A0A9W9FJT0</accession>
<dbReference type="OrthoDB" id="76676at2759"/>
<dbReference type="GO" id="GO:0001096">
    <property type="term" value="F:TFIIF-class transcription factor complex binding"/>
    <property type="evidence" value="ECO:0007669"/>
    <property type="project" value="TreeGrafter"/>
</dbReference>
<protein>
    <recommendedName>
        <fullName evidence="7">Transcription initiation factor IIF subunit alpha</fullName>
    </recommendedName>
</protein>
<comment type="function">
    <text evidence="7">TFIIF is a general transcription initiation factor that binds to RNA polymerase II and helps to recruit it to the initiation complex in collaboration with TFIIB. It promotes transcription elongation.</text>
</comment>
<dbReference type="EMBL" id="JAPMSZ010000005">
    <property type="protein sequence ID" value="KAJ5101457.1"/>
    <property type="molecule type" value="Genomic_DNA"/>
</dbReference>
<dbReference type="RefSeq" id="XP_056512288.1">
    <property type="nucleotide sequence ID" value="XM_056654261.1"/>
</dbReference>
<feature type="region of interest" description="Disordered" evidence="8">
    <location>
        <begin position="1"/>
        <end position="96"/>
    </location>
</feature>
<feature type="compositionally biased region" description="Basic and acidic residues" evidence="8">
    <location>
        <begin position="452"/>
        <end position="469"/>
    </location>
</feature>
<keyword evidence="3 7" id="KW-0805">Transcription regulation</keyword>
<evidence type="ECO:0000256" key="8">
    <source>
        <dbReference type="SAM" id="MobiDB-lite"/>
    </source>
</evidence>
<evidence type="ECO:0000256" key="5">
    <source>
        <dbReference type="ARBA" id="ARBA00023163"/>
    </source>
</evidence>
<feature type="compositionally biased region" description="Low complexity" evidence="8">
    <location>
        <begin position="523"/>
        <end position="539"/>
    </location>
</feature>
<keyword evidence="5 7" id="KW-0804">Transcription</keyword>
<comment type="similarity">
    <text evidence="2 7">Belongs to the TFIIF alpha subunit family.</text>
</comment>
<dbReference type="Proteomes" id="UP001141434">
    <property type="component" value="Unassembled WGS sequence"/>
</dbReference>
<feature type="compositionally biased region" description="Acidic residues" evidence="8">
    <location>
        <begin position="442"/>
        <end position="451"/>
    </location>
</feature>
<proteinExistence type="inferred from homology"/>
<feature type="compositionally biased region" description="Basic residues" evidence="8">
    <location>
        <begin position="414"/>
        <end position="427"/>
    </location>
</feature>
<reference evidence="9" key="1">
    <citation type="submission" date="2022-11" db="EMBL/GenBank/DDBJ databases">
        <authorList>
            <person name="Petersen C."/>
        </authorList>
    </citation>
    <scope>NUCLEOTIDE SEQUENCE</scope>
    <source>
        <strain evidence="9">IBT 34128</strain>
    </source>
</reference>
<dbReference type="GO" id="GO:0003677">
    <property type="term" value="F:DNA binding"/>
    <property type="evidence" value="ECO:0007669"/>
    <property type="project" value="UniProtKB-KW"/>
</dbReference>
<dbReference type="PANTHER" id="PTHR13011">
    <property type="entry name" value="TFIIF-ALPHA"/>
    <property type="match status" value="1"/>
</dbReference>